<dbReference type="SMART" id="SM00422">
    <property type="entry name" value="HTH_MERR"/>
    <property type="match status" value="1"/>
</dbReference>
<accession>A0AAV4LEK4</accession>
<proteinExistence type="predicted"/>
<sequence>MVERNHGIYNMRAVCQKLGLSPETLRAWERRYDIISPMRNEAGHRLYSEQDMQTLAWLIDQINKGFTIGQAVHLYKQMQEEQLERERGATEPHASESDERHGYRETLHRFKKAILHWDDAAAEQTVDLVSAMFGIGVFVSEWMIDLQDMLWQGVKTGELRIAHERFALHIIRNRMHALMRVLPLVSVGDEQSGSFRRSFLAFSLEGEPSDIPLLSFALFLRFAGAAVKFLGYDLPVEEAVFAVEEAAPDVLVLSLTKQDHAYRRGEWEERIRRMEEAVMQVRAARANVDIILLTDAYVPNSRHMKELGITIVRNNGDEWERLIERWNE</sequence>
<gene>
    <name evidence="6" type="ORF">DNHGIG_18440</name>
</gene>
<dbReference type="GO" id="GO:0046872">
    <property type="term" value="F:metal ion binding"/>
    <property type="evidence" value="ECO:0007669"/>
    <property type="project" value="InterPro"/>
</dbReference>
<evidence type="ECO:0000256" key="2">
    <source>
        <dbReference type="ARBA" id="ARBA00023125"/>
    </source>
</evidence>
<evidence type="ECO:0000259" key="5">
    <source>
        <dbReference type="PROSITE" id="PS50937"/>
    </source>
</evidence>
<dbReference type="SUPFAM" id="SSF46955">
    <property type="entry name" value="Putative DNA-binding domain"/>
    <property type="match status" value="1"/>
</dbReference>
<dbReference type="GO" id="GO:0003677">
    <property type="term" value="F:DNA binding"/>
    <property type="evidence" value="ECO:0007669"/>
    <property type="project" value="UniProtKB-KW"/>
</dbReference>
<dbReference type="InterPro" id="IPR000551">
    <property type="entry name" value="MerR-type_HTH_dom"/>
</dbReference>
<evidence type="ECO:0000256" key="3">
    <source>
        <dbReference type="ARBA" id="ARBA00023163"/>
    </source>
</evidence>
<dbReference type="AlphaFoldDB" id="A0AAV4LEK4"/>
<comment type="caution">
    <text evidence="6">The sequence shown here is derived from an EMBL/GenBank/DDBJ whole genome shotgun (WGS) entry which is preliminary data.</text>
</comment>
<dbReference type="PANTHER" id="PTHR30204">
    <property type="entry name" value="REDOX-CYCLING DRUG-SENSING TRANSCRIPTIONAL ACTIVATOR SOXR"/>
    <property type="match status" value="1"/>
</dbReference>
<name>A0AAV4LEK4_9BACL</name>
<dbReference type="PANTHER" id="PTHR30204:SF67">
    <property type="entry name" value="HTH-TYPE TRANSCRIPTIONAL REGULATOR MLRA-RELATED"/>
    <property type="match status" value="1"/>
</dbReference>
<dbReference type="GO" id="GO:0031419">
    <property type="term" value="F:cobalamin binding"/>
    <property type="evidence" value="ECO:0007669"/>
    <property type="project" value="InterPro"/>
</dbReference>
<dbReference type="InterPro" id="IPR036724">
    <property type="entry name" value="Cobalamin-bd_sf"/>
</dbReference>
<evidence type="ECO:0000256" key="4">
    <source>
        <dbReference type="SAM" id="MobiDB-lite"/>
    </source>
</evidence>
<keyword evidence="7" id="KW-1185">Reference proteome</keyword>
<organism evidence="6 7">
    <name type="scientific">Collibacillus ludicampi</name>
    <dbReference type="NCBI Taxonomy" id="2771369"/>
    <lineage>
        <taxon>Bacteria</taxon>
        <taxon>Bacillati</taxon>
        <taxon>Bacillota</taxon>
        <taxon>Bacilli</taxon>
        <taxon>Bacillales</taxon>
        <taxon>Alicyclobacillaceae</taxon>
        <taxon>Collibacillus</taxon>
    </lineage>
</organism>
<dbReference type="Pfam" id="PF13411">
    <property type="entry name" value="MerR_1"/>
    <property type="match status" value="1"/>
</dbReference>
<dbReference type="SUPFAM" id="SSF52242">
    <property type="entry name" value="Cobalamin (vitamin B12)-binding domain"/>
    <property type="match status" value="1"/>
</dbReference>
<evidence type="ECO:0000313" key="6">
    <source>
        <dbReference type="EMBL" id="GIM46295.1"/>
    </source>
</evidence>
<reference evidence="6" key="1">
    <citation type="journal article" date="2023" name="Int. J. Syst. Evol. Microbiol.">
        <title>Collibacillus ludicampi gen. nov., sp. nov., a new soil bacterium of the family Alicyclobacillaceae.</title>
        <authorList>
            <person name="Jojima T."/>
            <person name="Ioku Y."/>
            <person name="Fukuta Y."/>
            <person name="Shirasaka N."/>
            <person name="Matsumura Y."/>
            <person name="Mori M."/>
        </authorList>
    </citation>
    <scope>NUCLEOTIDE SEQUENCE</scope>
    <source>
        <strain evidence="6">TP075</strain>
    </source>
</reference>
<protein>
    <submittedName>
        <fullName evidence="6">MerR family transcriptional regulator</fullName>
    </submittedName>
</protein>
<keyword evidence="1" id="KW-0805">Transcription regulation</keyword>
<dbReference type="PROSITE" id="PS50937">
    <property type="entry name" value="HTH_MERR_2"/>
    <property type="match status" value="1"/>
</dbReference>
<dbReference type="InterPro" id="IPR047057">
    <property type="entry name" value="MerR_fam"/>
</dbReference>
<dbReference type="Proteomes" id="UP001057291">
    <property type="component" value="Unassembled WGS sequence"/>
</dbReference>
<evidence type="ECO:0000256" key="1">
    <source>
        <dbReference type="ARBA" id="ARBA00023015"/>
    </source>
</evidence>
<dbReference type="GO" id="GO:0003700">
    <property type="term" value="F:DNA-binding transcription factor activity"/>
    <property type="evidence" value="ECO:0007669"/>
    <property type="project" value="InterPro"/>
</dbReference>
<dbReference type="InterPro" id="IPR009061">
    <property type="entry name" value="DNA-bd_dom_put_sf"/>
</dbReference>
<dbReference type="Gene3D" id="3.40.50.280">
    <property type="entry name" value="Cobalamin-binding domain"/>
    <property type="match status" value="1"/>
</dbReference>
<dbReference type="CDD" id="cd01104">
    <property type="entry name" value="HTH_MlrA-CarA"/>
    <property type="match status" value="1"/>
</dbReference>
<feature type="region of interest" description="Disordered" evidence="4">
    <location>
        <begin position="82"/>
        <end position="102"/>
    </location>
</feature>
<keyword evidence="3" id="KW-0804">Transcription</keyword>
<dbReference type="RefSeq" id="WP_282199415.1">
    <property type="nucleotide sequence ID" value="NZ_BOQE01000001.1"/>
</dbReference>
<feature type="domain" description="HTH merR-type" evidence="5">
    <location>
        <begin position="8"/>
        <end position="74"/>
    </location>
</feature>
<dbReference type="InterPro" id="IPR036594">
    <property type="entry name" value="Meth_synthase_dom"/>
</dbReference>
<dbReference type="Gene3D" id="1.10.1240.10">
    <property type="entry name" value="Methionine synthase domain"/>
    <property type="match status" value="1"/>
</dbReference>
<keyword evidence="2" id="KW-0238">DNA-binding</keyword>
<dbReference type="EMBL" id="BOQE01000001">
    <property type="protein sequence ID" value="GIM46295.1"/>
    <property type="molecule type" value="Genomic_DNA"/>
</dbReference>
<dbReference type="Gene3D" id="1.10.1660.10">
    <property type="match status" value="1"/>
</dbReference>
<evidence type="ECO:0000313" key="7">
    <source>
        <dbReference type="Proteomes" id="UP001057291"/>
    </source>
</evidence>